<dbReference type="GO" id="GO:0003677">
    <property type="term" value="F:DNA binding"/>
    <property type="evidence" value="ECO:0007669"/>
    <property type="project" value="UniProtKB-KW"/>
</dbReference>
<dbReference type="InterPro" id="IPR013762">
    <property type="entry name" value="Integrase-like_cat_sf"/>
</dbReference>
<dbReference type="PANTHER" id="PTHR30349">
    <property type="entry name" value="PHAGE INTEGRASE-RELATED"/>
    <property type="match status" value="1"/>
</dbReference>
<evidence type="ECO:0000256" key="4">
    <source>
        <dbReference type="ARBA" id="ARBA00023172"/>
    </source>
</evidence>
<dbReference type="Proteomes" id="UP000031829">
    <property type="component" value="Chromosome"/>
</dbReference>
<comment type="similarity">
    <text evidence="1">Belongs to the 'phage' integrase family.</text>
</comment>
<dbReference type="InterPro" id="IPR010998">
    <property type="entry name" value="Integrase_recombinase_N"/>
</dbReference>
<dbReference type="InterPro" id="IPR028259">
    <property type="entry name" value="AP2-like_int_N"/>
</dbReference>
<proteinExistence type="inferred from homology"/>
<dbReference type="PROSITE" id="PS51898">
    <property type="entry name" value="TYR_RECOMBINASE"/>
    <property type="match status" value="1"/>
</dbReference>
<evidence type="ECO:0000313" key="5">
    <source>
        <dbReference type="EMBL" id="AJI20672.1"/>
    </source>
</evidence>
<dbReference type="InterPro" id="IPR002104">
    <property type="entry name" value="Integrase_catalytic"/>
</dbReference>
<evidence type="ECO:0000256" key="3">
    <source>
        <dbReference type="ARBA" id="ARBA00023125"/>
    </source>
</evidence>
<dbReference type="InterPro" id="IPR004107">
    <property type="entry name" value="Integrase_SAM-like_N"/>
</dbReference>
<sequence length="371" mass="43552">MASYRQRGKKWEYRIRYVDPACGKTKEISKGGFRTKSEAKLAASELEKQIYLGKHSLLENREKLIKDWFNEWLEVYGSQVQLRTLKNRKTYVNNQIIPYLGDFKLNQLPRLEYQKFINRLTENYSLGTVKAIHSIFCIAINKAVELEMLTYNKYRNISIKKEKDLSERKINYLTRDEVTIFMDTAKQCPFYQYIVAITLLRTGMRKGELIALHWDDINFKDKTISITKTRSSHGVKPPKTKRSMRTISIDDTLVTELKKYQTWQKRNKLKYGASYIEQEYMITQANGKALSEFRINDIMKAITNKAKLHHISPHGLRHTHAIMLLESGADIKFVSDRLGHTNIKMTADVYLHITKKYESENITKLDRYLSN</sequence>
<dbReference type="GO" id="GO:0006310">
    <property type="term" value="P:DNA recombination"/>
    <property type="evidence" value="ECO:0007669"/>
    <property type="project" value="UniProtKB-KW"/>
</dbReference>
<organism evidence="5 6">
    <name type="scientific">Priestia megaterium (strain ATCC 14581 / DSM 32 / CCUG 1817 / JCM 2506 / NBRC 15308 / NCIMB 9376 / NCTC 10342 / NRRL B-14308 / VKM B-512 / Ford 19)</name>
    <name type="common">Bacillus megaterium</name>
    <dbReference type="NCBI Taxonomy" id="1348623"/>
    <lineage>
        <taxon>Bacteria</taxon>
        <taxon>Bacillati</taxon>
        <taxon>Bacillota</taxon>
        <taxon>Bacilli</taxon>
        <taxon>Bacillales</taxon>
        <taxon>Bacillaceae</taxon>
        <taxon>Priestia</taxon>
    </lineage>
</organism>
<dbReference type="SUPFAM" id="SSF56349">
    <property type="entry name" value="DNA breaking-rejoining enzymes"/>
    <property type="match status" value="1"/>
</dbReference>
<dbReference type="Pfam" id="PF14657">
    <property type="entry name" value="Arm-DNA-bind_4"/>
    <property type="match status" value="1"/>
</dbReference>
<dbReference type="Gene3D" id="1.10.150.130">
    <property type="match status" value="1"/>
</dbReference>
<dbReference type="Pfam" id="PF00589">
    <property type="entry name" value="Phage_integrase"/>
    <property type="match status" value="1"/>
</dbReference>
<name>A0A0B6AHZ3_PRIM2</name>
<evidence type="ECO:0000256" key="2">
    <source>
        <dbReference type="ARBA" id="ARBA00022908"/>
    </source>
</evidence>
<protein>
    <submittedName>
        <fullName evidence="5">Uncharacterized protein</fullName>
    </submittedName>
</protein>
<evidence type="ECO:0000256" key="1">
    <source>
        <dbReference type="ARBA" id="ARBA00008857"/>
    </source>
</evidence>
<dbReference type="HOGENOM" id="CLU_027562_17_6_9"/>
<dbReference type="GO" id="GO:0015074">
    <property type="term" value="P:DNA integration"/>
    <property type="evidence" value="ECO:0007669"/>
    <property type="project" value="UniProtKB-KW"/>
</dbReference>
<dbReference type="Gene3D" id="1.10.443.10">
    <property type="entry name" value="Intergrase catalytic core"/>
    <property type="match status" value="1"/>
</dbReference>
<evidence type="ECO:0000313" key="6">
    <source>
        <dbReference type="Proteomes" id="UP000031829"/>
    </source>
</evidence>
<keyword evidence="4" id="KW-0233">DNA recombination</keyword>
<dbReference type="AlphaFoldDB" id="A0A0B6AHZ3"/>
<gene>
    <name evidence="5" type="ORF">BG04_4525</name>
</gene>
<dbReference type="InterPro" id="IPR050090">
    <property type="entry name" value="Tyrosine_recombinase_XerCD"/>
</dbReference>
<dbReference type="KEGG" id="bmeg:BG04_4525"/>
<accession>A0A0B6AHZ3</accession>
<keyword evidence="2" id="KW-0229">DNA integration</keyword>
<dbReference type="Pfam" id="PF14659">
    <property type="entry name" value="Phage_int_SAM_3"/>
    <property type="match status" value="1"/>
</dbReference>
<dbReference type="CDD" id="cd01189">
    <property type="entry name" value="INT_ICEBs1_C_like"/>
    <property type="match status" value="1"/>
</dbReference>
<dbReference type="EMBL" id="CP009920">
    <property type="protein sequence ID" value="AJI20672.1"/>
    <property type="molecule type" value="Genomic_DNA"/>
</dbReference>
<reference evidence="5 6" key="1">
    <citation type="journal article" date="2015" name="Genome Announc.">
        <title>Complete genome sequences for 35 biothreat assay-relevant bacillus species.</title>
        <authorList>
            <person name="Johnson S.L."/>
            <person name="Daligault H.E."/>
            <person name="Davenport K.W."/>
            <person name="Jaissle J."/>
            <person name="Frey K.G."/>
            <person name="Ladner J.T."/>
            <person name="Broomall S.M."/>
            <person name="Bishop-Lilly K.A."/>
            <person name="Bruce D.C."/>
            <person name="Gibbons H.S."/>
            <person name="Coyne S.R."/>
            <person name="Lo C.C."/>
            <person name="Meincke L."/>
            <person name="Munk A.C."/>
            <person name="Koroleva G.I."/>
            <person name="Rosenzweig C.N."/>
            <person name="Palacios G.F."/>
            <person name="Redden C.L."/>
            <person name="Minogue T.D."/>
            <person name="Chain P.S."/>
        </authorList>
    </citation>
    <scope>NUCLEOTIDE SEQUENCE [LARGE SCALE GENOMIC DNA]</scope>
    <source>
        <strain evidence="6">ATCC 14581 / DSM 32 / JCM 2506 / NBRC 15308 / NCIMB 9376 / NCTC 10342 / NRRL B-14308 / VKM B-512</strain>
    </source>
</reference>
<dbReference type="InterPro" id="IPR011010">
    <property type="entry name" value="DNA_brk_join_enz"/>
</dbReference>
<keyword evidence="3" id="KW-0238">DNA-binding</keyword>
<dbReference type="PANTHER" id="PTHR30349:SF64">
    <property type="entry name" value="PROPHAGE INTEGRASE INTD-RELATED"/>
    <property type="match status" value="1"/>
</dbReference>